<evidence type="ECO:0000256" key="5">
    <source>
        <dbReference type="ARBA" id="ARBA00022989"/>
    </source>
</evidence>
<dbReference type="STRING" id="258533.BN977_03397"/>
<dbReference type="Pfam" id="PF09335">
    <property type="entry name" value="VTT_dom"/>
    <property type="match status" value="1"/>
</dbReference>
<dbReference type="InterPro" id="IPR032816">
    <property type="entry name" value="VTT_dom"/>
</dbReference>
<dbReference type="PANTHER" id="PTHR12677:SF59">
    <property type="entry name" value="GOLGI APPARATUS MEMBRANE PROTEIN TVP38-RELATED"/>
    <property type="match status" value="1"/>
</dbReference>
<keyword evidence="3 7" id="KW-1003">Cell membrane</keyword>
<reference evidence="9" key="2">
    <citation type="submission" date="2014-03" db="EMBL/GenBank/DDBJ databases">
        <authorList>
            <person name="Urmite Genomes"/>
        </authorList>
    </citation>
    <scope>NUCLEOTIDE SEQUENCE</scope>
    <source>
        <strain evidence="9">DSM 44829</strain>
    </source>
</reference>
<feature type="transmembrane region" description="Helical" evidence="7">
    <location>
        <begin position="58"/>
        <end position="77"/>
    </location>
</feature>
<comment type="similarity">
    <text evidence="2 7">Belongs to the TVP38/TMEM64 family.</text>
</comment>
<accession>W9ASX5</accession>
<organism evidence="9 10">
    <name type="scientific">Mycolicibacterium cosmeticum</name>
    <dbReference type="NCBI Taxonomy" id="258533"/>
    <lineage>
        <taxon>Bacteria</taxon>
        <taxon>Bacillati</taxon>
        <taxon>Actinomycetota</taxon>
        <taxon>Actinomycetes</taxon>
        <taxon>Mycobacteriales</taxon>
        <taxon>Mycobacteriaceae</taxon>
        <taxon>Mycolicibacterium</taxon>
    </lineage>
</organism>
<proteinExistence type="inferred from homology"/>
<keyword evidence="5 7" id="KW-1133">Transmembrane helix</keyword>
<keyword evidence="4 7" id="KW-0812">Transmembrane</keyword>
<evidence type="ECO:0000256" key="4">
    <source>
        <dbReference type="ARBA" id="ARBA00022692"/>
    </source>
</evidence>
<evidence type="ECO:0000313" key="9">
    <source>
        <dbReference type="EMBL" id="CDO08578.1"/>
    </source>
</evidence>
<feature type="domain" description="VTT" evidence="8">
    <location>
        <begin position="110"/>
        <end position="226"/>
    </location>
</feature>
<reference evidence="9" key="1">
    <citation type="submission" date="2014-03" db="EMBL/GenBank/DDBJ databases">
        <title>Draft Genome Sequence of Mycobacterium cosmeticum DSM 44829.</title>
        <authorList>
            <person name="Croce O."/>
            <person name="Robert C."/>
            <person name="Raoult D."/>
            <person name="Drancourt M."/>
        </authorList>
    </citation>
    <scope>NUCLEOTIDE SEQUENCE [LARGE SCALE GENOMIC DNA]</scope>
    <source>
        <strain evidence="9">DSM 44829</strain>
    </source>
</reference>
<feature type="transmembrane region" description="Helical" evidence="7">
    <location>
        <begin position="92"/>
        <end position="110"/>
    </location>
</feature>
<evidence type="ECO:0000313" key="10">
    <source>
        <dbReference type="Proteomes" id="UP000028870"/>
    </source>
</evidence>
<feature type="transmembrane region" description="Helical" evidence="7">
    <location>
        <begin position="122"/>
        <end position="147"/>
    </location>
</feature>
<comment type="subcellular location">
    <subcellularLocation>
        <location evidence="1 7">Cell membrane</location>
        <topology evidence="1 7">Multi-pass membrane protein</topology>
    </subcellularLocation>
</comment>
<evidence type="ECO:0000256" key="1">
    <source>
        <dbReference type="ARBA" id="ARBA00004651"/>
    </source>
</evidence>
<feature type="transmembrane region" description="Helical" evidence="7">
    <location>
        <begin position="235"/>
        <end position="255"/>
    </location>
</feature>
<dbReference type="PANTHER" id="PTHR12677">
    <property type="entry name" value="GOLGI APPARATUS MEMBRANE PROTEIN TVP38-RELATED"/>
    <property type="match status" value="1"/>
</dbReference>
<dbReference type="Proteomes" id="UP000028870">
    <property type="component" value="Unassembled WGS sequence"/>
</dbReference>
<sequence length="268" mass="27987">MIGITAASGGQRLLISSVTGIASGRPVVLADVNAAASTLRTVWAAVTSAAAQLPRRRVMAISAAAVILVALAVWVPLPSAVQLRDWATSVGPWFPLAFFAAHVVVTVFPFPRTAFTLAAGLLFGPWLGVSIAVVASALSAVLALVLVRAAGWQLSKLVRHPRVDSLDARLRERGWVSVLSMRMIPAVPFSVLNYAAGASAVRVLPYTLATVVGLAPGTAAIVILGDALTGNISPLLFLVSLCTAALGVAGLIYEIRAHRRHHRDRSAD</sequence>
<evidence type="ECO:0000256" key="7">
    <source>
        <dbReference type="RuleBase" id="RU366058"/>
    </source>
</evidence>
<evidence type="ECO:0000256" key="2">
    <source>
        <dbReference type="ARBA" id="ARBA00008640"/>
    </source>
</evidence>
<dbReference type="EMBL" id="CCBB010000002">
    <property type="protein sequence ID" value="CDO08578.1"/>
    <property type="molecule type" value="Genomic_DNA"/>
</dbReference>
<dbReference type="InterPro" id="IPR015414">
    <property type="entry name" value="TMEM64"/>
</dbReference>
<dbReference type="AlphaFoldDB" id="W9ASX5"/>
<name>W9ASX5_MYCCO</name>
<dbReference type="GO" id="GO:0005886">
    <property type="term" value="C:plasma membrane"/>
    <property type="evidence" value="ECO:0007669"/>
    <property type="project" value="UniProtKB-SubCell"/>
</dbReference>
<protein>
    <recommendedName>
        <fullName evidence="7">TVP38/TMEM64 family membrane protein</fullName>
    </recommendedName>
</protein>
<evidence type="ECO:0000259" key="8">
    <source>
        <dbReference type="Pfam" id="PF09335"/>
    </source>
</evidence>
<keyword evidence="6 7" id="KW-0472">Membrane</keyword>
<evidence type="ECO:0000256" key="6">
    <source>
        <dbReference type="ARBA" id="ARBA00023136"/>
    </source>
</evidence>
<keyword evidence="10" id="KW-1185">Reference proteome</keyword>
<comment type="caution">
    <text evidence="9">The sequence shown here is derived from an EMBL/GenBank/DDBJ whole genome shotgun (WGS) entry which is preliminary data.</text>
</comment>
<dbReference type="eggNOG" id="COG0398">
    <property type="taxonomic scope" value="Bacteria"/>
</dbReference>
<feature type="transmembrane region" description="Helical" evidence="7">
    <location>
        <begin position="203"/>
        <end position="223"/>
    </location>
</feature>
<evidence type="ECO:0000256" key="3">
    <source>
        <dbReference type="ARBA" id="ARBA00022475"/>
    </source>
</evidence>
<gene>
    <name evidence="9" type="ORF">BN977_03397</name>
</gene>